<reference evidence="1 2" key="1">
    <citation type="submission" date="2019-02" db="EMBL/GenBank/DDBJ databases">
        <title>Deep-cultivation of Planctomycetes and their phenomic and genomic characterization uncovers novel biology.</title>
        <authorList>
            <person name="Wiegand S."/>
            <person name="Jogler M."/>
            <person name="Boedeker C."/>
            <person name="Pinto D."/>
            <person name="Vollmers J."/>
            <person name="Rivas-Marin E."/>
            <person name="Kohn T."/>
            <person name="Peeters S.H."/>
            <person name="Heuer A."/>
            <person name="Rast P."/>
            <person name="Oberbeckmann S."/>
            <person name="Bunk B."/>
            <person name="Jeske O."/>
            <person name="Meyerdierks A."/>
            <person name="Storesund J.E."/>
            <person name="Kallscheuer N."/>
            <person name="Luecker S."/>
            <person name="Lage O.M."/>
            <person name="Pohl T."/>
            <person name="Merkel B.J."/>
            <person name="Hornburger P."/>
            <person name="Mueller R.-W."/>
            <person name="Bruemmer F."/>
            <person name="Labrenz M."/>
            <person name="Spormann A.M."/>
            <person name="Op den Camp H."/>
            <person name="Overmann J."/>
            <person name="Amann R."/>
            <person name="Jetten M.S.M."/>
            <person name="Mascher T."/>
            <person name="Medema M.H."/>
            <person name="Devos D.P."/>
            <person name="Kaster A.-K."/>
            <person name="Ovreas L."/>
            <person name="Rohde M."/>
            <person name="Galperin M.Y."/>
            <person name="Jogler C."/>
        </authorList>
    </citation>
    <scope>NUCLEOTIDE SEQUENCE [LARGE SCALE GENOMIC DNA]</scope>
    <source>
        <strain evidence="1 2">KS4</strain>
    </source>
</reference>
<proteinExistence type="predicted"/>
<dbReference type="Proteomes" id="UP000317369">
    <property type="component" value="Chromosome"/>
</dbReference>
<dbReference type="KEGG" id="pcor:KS4_30410"/>
<dbReference type="RefSeq" id="WP_145079570.1">
    <property type="nucleotide sequence ID" value="NZ_CP036425.1"/>
</dbReference>
<dbReference type="AlphaFoldDB" id="A0A517YXM2"/>
<name>A0A517YXM2_9BACT</name>
<protein>
    <submittedName>
        <fullName evidence="1">Uncharacterized protein</fullName>
    </submittedName>
</protein>
<accession>A0A517YXM2</accession>
<gene>
    <name evidence="1" type="ORF">KS4_30410</name>
</gene>
<dbReference type="EMBL" id="CP036425">
    <property type="protein sequence ID" value="QDU34964.1"/>
    <property type="molecule type" value="Genomic_DNA"/>
</dbReference>
<organism evidence="1 2">
    <name type="scientific">Poriferisphaera corsica</name>
    <dbReference type="NCBI Taxonomy" id="2528020"/>
    <lineage>
        <taxon>Bacteria</taxon>
        <taxon>Pseudomonadati</taxon>
        <taxon>Planctomycetota</taxon>
        <taxon>Phycisphaerae</taxon>
        <taxon>Phycisphaerales</taxon>
        <taxon>Phycisphaeraceae</taxon>
        <taxon>Poriferisphaera</taxon>
    </lineage>
</organism>
<evidence type="ECO:0000313" key="1">
    <source>
        <dbReference type="EMBL" id="QDU34964.1"/>
    </source>
</evidence>
<keyword evidence="2" id="KW-1185">Reference proteome</keyword>
<dbReference type="PROSITE" id="PS51257">
    <property type="entry name" value="PROKAR_LIPOPROTEIN"/>
    <property type="match status" value="1"/>
</dbReference>
<sequence length="238" mass="26967">MRLNLILVIILIAFAGAGCTTSHGIAKNDVKFTQVMAENKTSIGLVSYSVAHDGNYEEKQMLQANARTAEQNGVIGLLVGMGVEATMKWNIPTEEQRHAVRILDEKVRRQLVSNLGIEVPPLLTYQAIAPAKGLHQRKKIKYAITGHRLASGLVVDFSFTQKYVSMFDYESVVRGKWTIYDTDGKAKLVIHTENMLPEMHRVEDTREIEHHTYYLNTIREATEDFAIFLYEALQEQKE</sequence>
<evidence type="ECO:0000313" key="2">
    <source>
        <dbReference type="Proteomes" id="UP000317369"/>
    </source>
</evidence>